<name>A0A6G1LDU1_9PEZI</name>
<evidence type="ECO:0000313" key="3">
    <source>
        <dbReference type="Proteomes" id="UP000799436"/>
    </source>
</evidence>
<keyword evidence="1" id="KW-0732">Signal</keyword>
<dbReference type="AlphaFoldDB" id="A0A6G1LDU1"/>
<evidence type="ECO:0000313" key="2">
    <source>
        <dbReference type="EMBL" id="KAF2770762.1"/>
    </source>
</evidence>
<proteinExistence type="predicted"/>
<dbReference type="EMBL" id="ML995823">
    <property type="protein sequence ID" value="KAF2770762.1"/>
    <property type="molecule type" value="Genomic_DNA"/>
</dbReference>
<accession>A0A6G1LDU1</accession>
<dbReference type="Proteomes" id="UP000799436">
    <property type="component" value="Unassembled WGS sequence"/>
</dbReference>
<evidence type="ECO:0008006" key="4">
    <source>
        <dbReference type="Google" id="ProtNLM"/>
    </source>
</evidence>
<feature type="chain" id="PRO_5026359167" description="Secreted protein" evidence="1">
    <location>
        <begin position="24"/>
        <end position="97"/>
    </location>
</feature>
<keyword evidence="3" id="KW-1185">Reference proteome</keyword>
<protein>
    <recommendedName>
        <fullName evidence="4">Secreted protein</fullName>
    </recommendedName>
</protein>
<organism evidence="2 3">
    <name type="scientific">Teratosphaeria nubilosa</name>
    <dbReference type="NCBI Taxonomy" id="161662"/>
    <lineage>
        <taxon>Eukaryota</taxon>
        <taxon>Fungi</taxon>
        <taxon>Dikarya</taxon>
        <taxon>Ascomycota</taxon>
        <taxon>Pezizomycotina</taxon>
        <taxon>Dothideomycetes</taxon>
        <taxon>Dothideomycetidae</taxon>
        <taxon>Mycosphaerellales</taxon>
        <taxon>Teratosphaeriaceae</taxon>
        <taxon>Teratosphaeria</taxon>
    </lineage>
</organism>
<reference evidence="2" key="1">
    <citation type="journal article" date="2020" name="Stud. Mycol.">
        <title>101 Dothideomycetes genomes: a test case for predicting lifestyles and emergence of pathogens.</title>
        <authorList>
            <person name="Haridas S."/>
            <person name="Albert R."/>
            <person name="Binder M."/>
            <person name="Bloem J."/>
            <person name="Labutti K."/>
            <person name="Salamov A."/>
            <person name="Andreopoulos B."/>
            <person name="Baker S."/>
            <person name="Barry K."/>
            <person name="Bills G."/>
            <person name="Bluhm B."/>
            <person name="Cannon C."/>
            <person name="Castanera R."/>
            <person name="Culley D."/>
            <person name="Daum C."/>
            <person name="Ezra D."/>
            <person name="Gonzalez J."/>
            <person name="Henrissat B."/>
            <person name="Kuo A."/>
            <person name="Liang C."/>
            <person name="Lipzen A."/>
            <person name="Lutzoni F."/>
            <person name="Magnuson J."/>
            <person name="Mondo S."/>
            <person name="Nolan M."/>
            <person name="Ohm R."/>
            <person name="Pangilinan J."/>
            <person name="Park H.-J."/>
            <person name="Ramirez L."/>
            <person name="Alfaro M."/>
            <person name="Sun H."/>
            <person name="Tritt A."/>
            <person name="Yoshinaga Y."/>
            <person name="Zwiers L.-H."/>
            <person name="Turgeon B."/>
            <person name="Goodwin S."/>
            <person name="Spatafora J."/>
            <person name="Crous P."/>
            <person name="Grigoriev I."/>
        </authorList>
    </citation>
    <scope>NUCLEOTIDE SEQUENCE</scope>
    <source>
        <strain evidence="2">CBS 116005</strain>
    </source>
</reference>
<gene>
    <name evidence="2" type="ORF">EJ03DRAFT_55093</name>
</gene>
<feature type="signal peptide" evidence="1">
    <location>
        <begin position="1"/>
        <end position="23"/>
    </location>
</feature>
<evidence type="ECO:0000256" key="1">
    <source>
        <dbReference type="SAM" id="SignalP"/>
    </source>
</evidence>
<sequence>MGGSIFFLGFLSQVFTTWNHVLAGEVLALAPNTTRNDVQLMNASHSPGFQPFSAMQPANSGRSHIELLSHSRKSRSATLSQTLSSPLIFQSFGVVVA</sequence>